<dbReference type="AlphaFoldDB" id="A0AAV7UJP1"/>
<feature type="region of interest" description="Disordered" evidence="1">
    <location>
        <begin position="94"/>
        <end position="113"/>
    </location>
</feature>
<accession>A0AAV7UJP1</accession>
<protein>
    <submittedName>
        <fullName evidence="2">Uncharacterized protein</fullName>
    </submittedName>
</protein>
<evidence type="ECO:0000256" key="1">
    <source>
        <dbReference type="SAM" id="MobiDB-lite"/>
    </source>
</evidence>
<reference evidence="2" key="1">
    <citation type="journal article" date="2022" name="bioRxiv">
        <title>Sequencing and chromosome-scale assembly of the giantPleurodeles waltlgenome.</title>
        <authorList>
            <person name="Brown T."/>
            <person name="Elewa A."/>
            <person name="Iarovenko S."/>
            <person name="Subramanian E."/>
            <person name="Araus A.J."/>
            <person name="Petzold A."/>
            <person name="Susuki M."/>
            <person name="Suzuki K.-i.T."/>
            <person name="Hayashi T."/>
            <person name="Toyoda A."/>
            <person name="Oliveira C."/>
            <person name="Osipova E."/>
            <person name="Leigh N.D."/>
            <person name="Simon A."/>
            <person name="Yun M.H."/>
        </authorList>
    </citation>
    <scope>NUCLEOTIDE SEQUENCE</scope>
    <source>
        <strain evidence="2">20211129_DDA</strain>
        <tissue evidence="2">Liver</tissue>
    </source>
</reference>
<proteinExistence type="predicted"/>
<dbReference type="Proteomes" id="UP001066276">
    <property type="component" value="Chromosome 3_1"/>
</dbReference>
<comment type="caution">
    <text evidence="2">The sequence shown here is derived from an EMBL/GenBank/DDBJ whole genome shotgun (WGS) entry which is preliminary data.</text>
</comment>
<feature type="region of interest" description="Disordered" evidence="1">
    <location>
        <begin position="40"/>
        <end position="60"/>
    </location>
</feature>
<organism evidence="2 3">
    <name type="scientific">Pleurodeles waltl</name>
    <name type="common">Iberian ribbed newt</name>
    <dbReference type="NCBI Taxonomy" id="8319"/>
    <lineage>
        <taxon>Eukaryota</taxon>
        <taxon>Metazoa</taxon>
        <taxon>Chordata</taxon>
        <taxon>Craniata</taxon>
        <taxon>Vertebrata</taxon>
        <taxon>Euteleostomi</taxon>
        <taxon>Amphibia</taxon>
        <taxon>Batrachia</taxon>
        <taxon>Caudata</taxon>
        <taxon>Salamandroidea</taxon>
        <taxon>Salamandridae</taxon>
        <taxon>Pleurodelinae</taxon>
        <taxon>Pleurodeles</taxon>
    </lineage>
</organism>
<keyword evidence="3" id="KW-1185">Reference proteome</keyword>
<evidence type="ECO:0000313" key="3">
    <source>
        <dbReference type="Proteomes" id="UP001066276"/>
    </source>
</evidence>
<gene>
    <name evidence="2" type="ORF">NDU88_004649</name>
</gene>
<evidence type="ECO:0000313" key="2">
    <source>
        <dbReference type="EMBL" id="KAJ1187883.1"/>
    </source>
</evidence>
<dbReference type="EMBL" id="JANPWB010000005">
    <property type="protein sequence ID" value="KAJ1187883.1"/>
    <property type="molecule type" value="Genomic_DNA"/>
</dbReference>
<name>A0AAV7UJP1_PLEWA</name>
<sequence>MLQAAAIVKGRAFRLWDSHLGVRREYYAEGRSIMRFRGNEAHARRKNTTKSAKDGVAAAGAAGEPVMADRCGGPVQGALPPEVRESLAELELELSEGESRNGSAWRDDWDLYH</sequence>